<feature type="compositionally biased region" description="Pro residues" evidence="1">
    <location>
        <begin position="55"/>
        <end position="84"/>
    </location>
</feature>
<reference evidence="4" key="1">
    <citation type="submission" date="2022-02" db="EMBL/GenBank/DDBJ databases">
        <authorList>
            <person name="Henning P.M."/>
            <person name="McCubbin A.G."/>
            <person name="Shore J.S."/>
        </authorList>
    </citation>
    <scope>NUCLEOTIDE SEQUENCE</scope>
    <source>
        <strain evidence="4">F60SS</strain>
        <tissue evidence="4">Leaves</tissue>
    </source>
</reference>
<organism evidence="4 5">
    <name type="scientific">Turnera subulata</name>
    <dbReference type="NCBI Taxonomy" id="218843"/>
    <lineage>
        <taxon>Eukaryota</taxon>
        <taxon>Viridiplantae</taxon>
        <taxon>Streptophyta</taxon>
        <taxon>Embryophyta</taxon>
        <taxon>Tracheophyta</taxon>
        <taxon>Spermatophyta</taxon>
        <taxon>Magnoliopsida</taxon>
        <taxon>eudicotyledons</taxon>
        <taxon>Gunneridae</taxon>
        <taxon>Pentapetalae</taxon>
        <taxon>rosids</taxon>
        <taxon>fabids</taxon>
        <taxon>Malpighiales</taxon>
        <taxon>Passifloraceae</taxon>
        <taxon>Turnera</taxon>
    </lineage>
</organism>
<evidence type="ECO:0000256" key="3">
    <source>
        <dbReference type="SAM" id="SignalP"/>
    </source>
</evidence>
<accession>A0A9Q0J9D0</accession>
<evidence type="ECO:0000313" key="4">
    <source>
        <dbReference type="EMBL" id="KAJ4833233.1"/>
    </source>
</evidence>
<keyword evidence="2" id="KW-1133">Transmembrane helix</keyword>
<dbReference type="EMBL" id="JAKUCV010004982">
    <property type="protein sequence ID" value="KAJ4833233.1"/>
    <property type="molecule type" value="Genomic_DNA"/>
</dbReference>
<protein>
    <submittedName>
        <fullName evidence="4">Uncharacterized protein</fullName>
    </submittedName>
</protein>
<feature type="signal peptide" evidence="3">
    <location>
        <begin position="1"/>
        <end position="27"/>
    </location>
</feature>
<evidence type="ECO:0000313" key="5">
    <source>
        <dbReference type="Proteomes" id="UP001141552"/>
    </source>
</evidence>
<keyword evidence="2" id="KW-0812">Transmembrane</keyword>
<reference evidence="4" key="2">
    <citation type="journal article" date="2023" name="Plants (Basel)">
        <title>Annotation of the Turnera subulata (Passifloraceae) Draft Genome Reveals the S-Locus Evolved after the Divergence of Turneroideae from Passifloroideae in a Stepwise Manner.</title>
        <authorList>
            <person name="Henning P.M."/>
            <person name="Roalson E.H."/>
            <person name="Mir W."/>
            <person name="McCubbin A.G."/>
            <person name="Shore J.S."/>
        </authorList>
    </citation>
    <scope>NUCLEOTIDE SEQUENCE</scope>
    <source>
        <strain evidence="4">F60SS</strain>
    </source>
</reference>
<dbReference type="PANTHER" id="PTHR36721">
    <property type="entry name" value="PROLINE-RICH FAMILY PROTEIN"/>
    <property type="match status" value="1"/>
</dbReference>
<feature type="transmembrane region" description="Helical" evidence="2">
    <location>
        <begin position="127"/>
        <end position="148"/>
    </location>
</feature>
<keyword evidence="3" id="KW-0732">Signal</keyword>
<keyword evidence="2" id="KW-0472">Membrane</keyword>
<feature type="region of interest" description="Disordered" evidence="1">
    <location>
        <begin position="29"/>
        <end position="120"/>
    </location>
</feature>
<dbReference type="PANTHER" id="PTHR36721:SF1">
    <property type="entry name" value="OS04G0446401 PROTEIN"/>
    <property type="match status" value="1"/>
</dbReference>
<comment type="caution">
    <text evidence="4">The sequence shown here is derived from an EMBL/GenBank/DDBJ whole genome shotgun (WGS) entry which is preliminary data.</text>
</comment>
<gene>
    <name evidence="4" type="ORF">Tsubulata_028207</name>
</gene>
<name>A0A9Q0J9D0_9ROSI</name>
<dbReference type="AlphaFoldDB" id="A0A9Q0J9D0"/>
<dbReference type="Proteomes" id="UP001141552">
    <property type="component" value="Unassembled WGS sequence"/>
</dbReference>
<sequence>MEAPISTSRFLLLGLIFAICGTIKVESGLPGDQPSPQKEPLKPPPLAAVKHQSTAPPPPPRSPALPGGKTPPPPPRSRRPPPSPAGLLHSPPAQIGKSPPKKETSAHQPSHMPAEHEKSKMNNGKKIGLLFVGFALILQIGVVGFLIFKRSQLLKVTDRYENFSS</sequence>
<keyword evidence="5" id="KW-1185">Reference proteome</keyword>
<proteinExistence type="predicted"/>
<dbReference type="OrthoDB" id="1740027at2759"/>
<evidence type="ECO:0000256" key="2">
    <source>
        <dbReference type="SAM" id="Phobius"/>
    </source>
</evidence>
<evidence type="ECO:0000256" key="1">
    <source>
        <dbReference type="SAM" id="MobiDB-lite"/>
    </source>
</evidence>
<feature type="chain" id="PRO_5040516571" evidence="3">
    <location>
        <begin position="28"/>
        <end position="165"/>
    </location>
</feature>